<dbReference type="CDD" id="cd03801">
    <property type="entry name" value="GT4_PimA-like"/>
    <property type="match status" value="1"/>
</dbReference>
<dbReference type="Gene3D" id="3.40.50.2000">
    <property type="entry name" value="Glycogen Phosphorylase B"/>
    <property type="match status" value="2"/>
</dbReference>
<dbReference type="GO" id="GO:0009103">
    <property type="term" value="P:lipopolysaccharide biosynthetic process"/>
    <property type="evidence" value="ECO:0007669"/>
    <property type="project" value="TreeGrafter"/>
</dbReference>
<reference evidence="3" key="1">
    <citation type="submission" date="2020-05" db="EMBL/GenBank/DDBJ databases">
        <authorList>
            <person name="Zhu T."/>
            <person name="Keshari N."/>
            <person name="Lu X."/>
        </authorList>
    </citation>
    <scope>NUCLEOTIDE SEQUENCE</scope>
    <source>
        <strain evidence="3">NK1-12</strain>
    </source>
</reference>
<dbReference type="SUPFAM" id="SSF53756">
    <property type="entry name" value="UDP-Glycosyltransferase/glycogen phosphorylase"/>
    <property type="match status" value="1"/>
</dbReference>
<dbReference type="InterPro" id="IPR001296">
    <property type="entry name" value="Glyco_trans_1"/>
</dbReference>
<feature type="domain" description="Glycosyl transferase family 1" evidence="2">
    <location>
        <begin position="192"/>
        <end position="349"/>
    </location>
</feature>
<dbReference type="Pfam" id="PF00534">
    <property type="entry name" value="Glycos_transf_1"/>
    <property type="match status" value="1"/>
</dbReference>
<organism evidence="3">
    <name type="scientific">Leptolyngbya sp. NK1-12</name>
    <dbReference type="NCBI Taxonomy" id="2547451"/>
    <lineage>
        <taxon>Bacteria</taxon>
        <taxon>Bacillati</taxon>
        <taxon>Cyanobacteriota</taxon>
        <taxon>Cyanophyceae</taxon>
        <taxon>Leptolyngbyales</taxon>
        <taxon>Leptolyngbyaceae</taxon>
        <taxon>Leptolyngbya group</taxon>
        <taxon>Leptolyngbya</taxon>
    </lineage>
</organism>
<dbReference type="PANTHER" id="PTHR46401:SF2">
    <property type="entry name" value="GLYCOSYLTRANSFERASE WBBK-RELATED"/>
    <property type="match status" value="1"/>
</dbReference>
<proteinExistence type="predicted"/>
<evidence type="ECO:0000256" key="1">
    <source>
        <dbReference type="ARBA" id="ARBA00022679"/>
    </source>
</evidence>
<protein>
    <submittedName>
        <fullName evidence="3">Glycosyltransferase</fullName>
    </submittedName>
</protein>
<dbReference type="EMBL" id="CP053586">
    <property type="protein sequence ID" value="WNZ21483.1"/>
    <property type="molecule type" value="Genomic_DNA"/>
</dbReference>
<sequence length="405" mass="45097">MRIIIVQYAGDYREAVYRFAAGQGETYHAQRYSVNSVAALTSFAEEVAVLCCITESPYNEKLPNGVRAIGAGCQHPVDFKAIIQQIEAYQPTHLILNIPSREILNWAIKRQLPTITCLADSFNSKNWRQRLRNFQLVRALNHPQIQWVANHGITASESLCSIGVNPNKIIPWDWPYPLTPDAFSAKTLFTGNEPRTLVYVGLITEAKGVGDALEAVALLRSKNVPVTLKLAGKGDLEVFQQKAATLNITDAVEFLGLVDNKSIIPLMRSADLVLVPSRHDYPEGFPLTIYEALCSRTPIVASDHPMFVRQLRHRVNAMLFPAGQPQAIAGQIEAIFSDAALYSQISEATAATWHQLQLPVKMGDLLARWVNTTPENQQWLYQHRLTSGLYKQQPISQTSVQLAEA</sequence>
<dbReference type="GO" id="GO:0016757">
    <property type="term" value="F:glycosyltransferase activity"/>
    <property type="evidence" value="ECO:0007669"/>
    <property type="project" value="InterPro"/>
</dbReference>
<evidence type="ECO:0000259" key="2">
    <source>
        <dbReference type="Pfam" id="PF00534"/>
    </source>
</evidence>
<name>A0AA97APF6_9CYAN</name>
<dbReference type="AlphaFoldDB" id="A0AA97APF6"/>
<dbReference type="RefSeq" id="WP_316432726.1">
    <property type="nucleotide sequence ID" value="NZ_CP053586.1"/>
</dbReference>
<dbReference type="PANTHER" id="PTHR46401">
    <property type="entry name" value="GLYCOSYLTRANSFERASE WBBK-RELATED"/>
    <property type="match status" value="1"/>
</dbReference>
<accession>A0AA97APF6</accession>
<keyword evidence="1" id="KW-0808">Transferase</keyword>
<evidence type="ECO:0000313" key="3">
    <source>
        <dbReference type="EMBL" id="WNZ21483.1"/>
    </source>
</evidence>
<gene>
    <name evidence="3" type="ORF">HJG54_00455</name>
</gene>